<dbReference type="PANTHER" id="PTHR40780">
    <property type="entry name" value="DUF3669 DOMAIN-CONTAINING PROTEIN"/>
    <property type="match status" value="1"/>
</dbReference>
<proteinExistence type="predicted"/>
<name>A0A1V6QW01_9EURO</name>
<evidence type="ECO:0000313" key="1">
    <source>
        <dbReference type="EMBL" id="OQD93384.1"/>
    </source>
</evidence>
<dbReference type="EMBL" id="MDYO01000033">
    <property type="protein sequence ID" value="OQD93384.1"/>
    <property type="molecule type" value="Genomic_DNA"/>
</dbReference>
<protein>
    <recommendedName>
        <fullName evidence="3">DUF3669 domain-containing protein</fullName>
    </recommendedName>
</protein>
<dbReference type="AlphaFoldDB" id="A0A1V6QW01"/>
<sequence length="342" mass="38407">MAQQGAKSNESPNSELLFNAPPRLLLATNLGQMTDSAILQQSLSLKSVISTTSSFGRLFQTARTRPDLQQLNQIGASLQGAVFEQAGKPLALKKNKSLETKSYHQTSISINRKVHVPKAFNFISRKENDAFWDEILPKAPQAYRIRGNLVIMERILPLPKFHCLTRVYLGKSNGTIDNNTNNNLLRNFPLYLEPMEQIGIETVPLANAIGKTYATLHWGAAINGGDVEFVLGTSATEAQGEDYRPEFQHRAIKLYLLDFGQCEAVDLTQDSDVVYQAFKGAMVIGDNQRFIPHYSRSLALFATFRQGYIEAGNIILSDKKLNNKFNIEDFMQEYEEYAEDFV</sequence>
<reference evidence="2" key="1">
    <citation type="journal article" date="2017" name="Nat. Microbiol.">
        <title>Global analysis of biosynthetic gene clusters reveals vast potential of secondary metabolite production in Penicillium species.</title>
        <authorList>
            <person name="Nielsen J.C."/>
            <person name="Grijseels S."/>
            <person name="Prigent S."/>
            <person name="Ji B."/>
            <person name="Dainat J."/>
            <person name="Nielsen K.F."/>
            <person name="Frisvad J.C."/>
            <person name="Workman M."/>
            <person name="Nielsen J."/>
        </authorList>
    </citation>
    <scope>NUCLEOTIDE SEQUENCE [LARGE SCALE GENOMIC DNA]</scope>
    <source>
        <strain evidence="2">IBT 29525</strain>
    </source>
</reference>
<accession>A0A1V6QW01</accession>
<evidence type="ECO:0008006" key="3">
    <source>
        <dbReference type="Google" id="ProtNLM"/>
    </source>
</evidence>
<dbReference type="Proteomes" id="UP000191612">
    <property type="component" value="Unassembled WGS sequence"/>
</dbReference>
<evidence type="ECO:0000313" key="2">
    <source>
        <dbReference type="Proteomes" id="UP000191612"/>
    </source>
</evidence>
<dbReference type="PANTHER" id="PTHR40780:SF2">
    <property type="entry name" value="DUF3669 DOMAIN-CONTAINING PROTEIN"/>
    <property type="match status" value="1"/>
</dbReference>
<comment type="caution">
    <text evidence="1">The sequence shown here is derived from an EMBL/GenBank/DDBJ whole genome shotgun (WGS) entry which is preliminary data.</text>
</comment>
<organism evidence="1 2">
    <name type="scientific">Penicillium solitum</name>
    <dbReference type="NCBI Taxonomy" id="60172"/>
    <lineage>
        <taxon>Eukaryota</taxon>
        <taxon>Fungi</taxon>
        <taxon>Dikarya</taxon>
        <taxon>Ascomycota</taxon>
        <taxon>Pezizomycotina</taxon>
        <taxon>Eurotiomycetes</taxon>
        <taxon>Eurotiomycetidae</taxon>
        <taxon>Eurotiales</taxon>
        <taxon>Aspergillaceae</taxon>
        <taxon>Penicillium</taxon>
    </lineage>
</organism>
<keyword evidence="2" id="KW-1185">Reference proteome</keyword>
<gene>
    <name evidence="1" type="ORF">PENSOL_c033G11323</name>
</gene>